<dbReference type="InterPro" id="IPR013320">
    <property type="entry name" value="ConA-like_dom_sf"/>
</dbReference>
<feature type="domain" description="B30.2/SPRY" evidence="2">
    <location>
        <begin position="1"/>
        <end position="177"/>
    </location>
</feature>
<dbReference type="AlphaFoldDB" id="A0ABD0YMC8"/>
<evidence type="ECO:0000259" key="2">
    <source>
        <dbReference type="PROSITE" id="PS50188"/>
    </source>
</evidence>
<dbReference type="Gene3D" id="2.60.120.920">
    <property type="match status" value="1"/>
</dbReference>
<dbReference type="PANTHER" id="PTHR12245">
    <property type="entry name" value="SPRY DOMAIN CONTAINING SOCS BOX PROTEIN"/>
    <property type="match status" value="1"/>
</dbReference>
<dbReference type="Proteomes" id="UP001558652">
    <property type="component" value="Unassembled WGS sequence"/>
</dbReference>
<dbReference type="SUPFAM" id="SSF49899">
    <property type="entry name" value="Concanavalin A-like lectins/glucanases"/>
    <property type="match status" value="1"/>
</dbReference>
<dbReference type="InterPro" id="IPR050672">
    <property type="entry name" value="FBXO45-Fsn/SPSB_families"/>
</dbReference>
<dbReference type="InterPro" id="IPR043136">
    <property type="entry name" value="B30.2/SPRY_sf"/>
</dbReference>
<name>A0ABD0YMC8_9HEMI</name>
<dbReference type="InterPro" id="IPR003877">
    <property type="entry name" value="SPRY_dom"/>
</dbReference>
<dbReference type="PROSITE" id="PS50188">
    <property type="entry name" value="B302_SPRY"/>
    <property type="match status" value="1"/>
</dbReference>
<keyword evidence="1" id="KW-0833">Ubl conjugation pathway</keyword>
<organism evidence="3 4">
    <name type="scientific">Ranatra chinensis</name>
    <dbReference type="NCBI Taxonomy" id="642074"/>
    <lineage>
        <taxon>Eukaryota</taxon>
        <taxon>Metazoa</taxon>
        <taxon>Ecdysozoa</taxon>
        <taxon>Arthropoda</taxon>
        <taxon>Hexapoda</taxon>
        <taxon>Insecta</taxon>
        <taxon>Pterygota</taxon>
        <taxon>Neoptera</taxon>
        <taxon>Paraneoptera</taxon>
        <taxon>Hemiptera</taxon>
        <taxon>Heteroptera</taxon>
        <taxon>Panheteroptera</taxon>
        <taxon>Nepomorpha</taxon>
        <taxon>Nepidae</taxon>
        <taxon>Ranatrinae</taxon>
        <taxon>Ranatra</taxon>
    </lineage>
</organism>
<dbReference type="InterPro" id="IPR035754">
    <property type="entry name" value="SPRY_SPSB3"/>
</dbReference>
<dbReference type="CDD" id="cd12876">
    <property type="entry name" value="SPRY_SOCS3"/>
    <property type="match status" value="1"/>
</dbReference>
<dbReference type="SMART" id="SM00449">
    <property type="entry name" value="SPRY"/>
    <property type="match status" value="1"/>
</dbReference>
<reference evidence="3 4" key="1">
    <citation type="submission" date="2024-07" db="EMBL/GenBank/DDBJ databases">
        <title>Chromosome-level genome assembly of the water stick insect Ranatra chinensis (Heteroptera: Nepidae).</title>
        <authorList>
            <person name="Liu X."/>
        </authorList>
    </citation>
    <scope>NUCLEOTIDE SEQUENCE [LARGE SCALE GENOMIC DNA]</scope>
    <source>
        <strain evidence="3">Cailab_2021Rc</strain>
        <tissue evidence="3">Muscle</tissue>
    </source>
</reference>
<comment type="caution">
    <text evidence="3">The sequence shown here is derived from an EMBL/GenBank/DDBJ whole genome shotgun (WGS) entry which is preliminary data.</text>
</comment>
<evidence type="ECO:0000313" key="3">
    <source>
        <dbReference type="EMBL" id="KAL1132340.1"/>
    </source>
</evidence>
<dbReference type="EMBL" id="JBFDAA010000005">
    <property type="protein sequence ID" value="KAL1132340.1"/>
    <property type="molecule type" value="Genomic_DNA"/>
</dbReference>
<proteinExistence type="predicted"/>
<dbReference type="PANTHER" id="PTHR12245:SF5">
    <property type="entry name" value="SPRY DOMAIN-CONTAINING SOCS BOX PROTEIN 3"/>
    <property type="match status" value="1"/>
</dbReference>
<sequence>MLTVHEWAWDEQVASPATLLSKQNREVRFHPGYSSGTAAVRGDSPFRQGNVYYWEIKMLTSLYGTDVMVGVGTKRAELDKSAYQFCSLLGSDKESWGFSYTGRLQHNGKSEWYGPPFGKGSIIGIYLDMWKGTLEFFLNRRPLGVAFKSLQGSVLYPMVCSTAAQSAMRVILSVSHPISLKLLSLQALKGDREAMRELLTVPGLRNFIASSWWLLSGLWFCGPICIYITF</sequence>
<dbReference type="Pfam" id="PF00622">
    <property type="entry name" value="SPRY"/>
    <property type="match status" value="1"/>
</dbReference>
<keyword evidence="4" id="KW-1185">Reference proteome</keyword>
<accession>A0ABD0YMC8</accession>
<gene>
    <name evidence="3" type="ORF">AAG570_010296</name>
</gene>
<dbReference type="InterPro" id="IPR001870">
    <property type="entry name" value="B30.2/SPRY"/>
</dbReference>
<evidence type="ECO:0000313" key="4">
    <source>
        <dbReference type="Proteomes" id="UP001558652"/>
    </source>
</evidence>
<protein>
    <recommendedName>
        <fullName evidence="2">B30.2/SPRY domain-containing protein</fullName>
    </recommendedName>
</protein>
<evidence type="ECO:0000256" key="1">
    <source>
        <dbReference type="ARBA" id="ARBA00022786"/>
    </source>
</evidence>